<dbReference type="KEGG" id="vg:55604404"/>
<keyword evidence="3" id="KW-1185">Reference proteome</keyword>
<dbReference type="GO" id="GO:0003689">
    <property type="term" value="F:DNA clamp loader activity"/>
    <property type="evidence" value="ECO:0007669"/>
    <property type="project" value="UniProtKB-UniRule"/>
</dbReference>
<dbReference type="GO" id="GO:0039693">
    <property type="term" value="P:viral DNA genome replication"/>
    <property type="evidence" value="ECO:0007669"/>
    <property type="project" value="UniProtKB-UniRule"/>
</dbReference>
<comment type="similarity">
    <text evidence="1">Belongs to the Tevenvirinae sliding-clamp-loader small subunit family.</text>
</comment>
<comment type="function">
    <text evidence="1">Forms the sliding-clamp-loader together with the small subunit. The clamp loader holds the clamp in an open conformation and places it onto the DNA.</text>
</comment>
<accession>A0A223LER0</accession>
<dbReference type="EMBL" id="MF448340">
    <property type="protein sequence ID" value="ASU00515.1"/>
    <property type="molecule type" value="Genomic_DNA"/>
</dbReference>
<keyword evidence="1" id="KW-0235">DNA replication</keyword>
<sequence length="192" mass="22663">MSLDFLGLETPNEHRLAWDNKDWDKVKELCNEFKVDKDKSLFEIIKNVTQKTGYKNVREFADYDQYMINMMISQHAHMVGYASELNQWAGCITDQMHYDYLYHTVVKCQLPFMKAAKASNDWDYILIVKLLARHYSVSDSKAKDFIELHDETQLRAIKKLYKGIVTSPDCDFLKFAPNKTERTRLYGVVKKW</sequence>
<dbReference type="GO" id="GO:0006260">
    <property type="term" value="P:DNA replication"/>
    <property type="evidence" value="ECO:0007669"/>
    <property type="project" value="InterPro"/>
</dbReference>
<dbReference type="RefSeq" id="YP_009834337.1">
    <property type="nucleotide sequence ID" value="NC_048673.1"/>
</dbReference>
<name>A0A223LER0_9CAUD</name>
<dbReference type="Gene3D" id="6.10.250.1260">
    <property type="match status" value="1"/>
</dbReference>
<dbReference type="Gene3D" id="1.20.272.50">
    <property type="entry name" value="Bacteriophage clamp loader A subunit, A' domain"/>
    <property type="match status" value="1"/>
</dbReference>
<evidence type="ECO:0000313" key="2">
    <source>
        <dbReference type="EMBL" id="ASU00515.1"/>
    </source>
</evidence>
<dbReference type="Proteomes" id="UP000226092">
    <property type="component" value="Segment"/>
</dbReference>
<dbReference type="GeneID" id="55604404"/>
<dbReference type="GO" id="GO:0003677">
    <property type="term" value="F:DNA binding"/>
    <property type="evidence" value="ECO:0007669"/>
    <property type="project" value="UniProtKB-UniRule"/>
</dbReference>
<organism evidence="2 3">
    <name type="scientific">Aeromonas phage AS-zj</name>
    <dbReference type="NCBI Taxonomy" id="2024208"/>
    <lineage>
        <taxon>Viruses</taxon>
        <taxon>Duplodnaviria</taxon>
        <taxon>Heunggongvirae</taxon>
        <taxon>Uroviricota</taxon>
        <taxon>Caudoviricetes</taxon>
        <taxon>Pantevenvirales</taxon>
        <taxon>Straboviridae</taxon>
        <taxon>Emmerichvirinae</taxon>
        <taxon>Ceceduovirus</taxon>
        <taxon>Ceceduovirus aszj</taxon>
    </lineage>
</organism>
<evidence type="ECO:0000256" key="1">
    <source>
        <dbReference type="HAMAP-Rule" id="MF_04163"/>
    </source>
</evidence>
<proteinExistence type="inferred from homology"/>
<comment type="subunit">
    <text evidence="1">The sliding-clamp-loader consists of 4 large subunits and 1 small subunit. Interacts with the sliding clamp; this interaction allows the sliding-clamp-loader to open the sliding clamp. Part of the replicase complex that includes the DNA polymerase, the polymerase clamp, the clamp loader complex, the single-stranded DNA binding protein, the primase, the helicase and the helicase assembly factor.</text>
</comment>
<dbReference type="Pfam" id="PF16790">
    <property type="entry name" value="Phage_clamp_A"/>
    <property type="match status" value="1"/>
</dbReference>
<dbReference type="InterPro" id="IPR031868">
    <property type="entry name" value="Phage_clamp_gp62"/>
</dbReference>
<keyword evidence="1" id="KW-0238">DNA-binding</keyword>
<dbReference type="HAMAP" id="MF_04163">
    <property type="entry name" value="T4_Clamp_Loader_S"/>
    <property type="match status" value="1"/>
</dbReference>
<reference evidence="2 3" key="1">
    <citation type="submission" date="2017-07" db="EMBL/GenBank/DDBJ databases">
        <title>In vitro design and evaluation of phage cocktails against multidrug-resistant Aeromonas salmonicida.</title>
        <authorList>
            <person name="Chen L."/>
            <person name="Yuan S."/>
            <person name="Ma Y."/>
        </authorList>
    </citation>
    <scope>NUCLEOTIDE SEQUENCE [LARGE SCALE GENOMIC DNA]</scope>
</reference>
<protein>
    <recommendedName>
        <fullName evidence="1">Sliding-clamp-loader small subunit</fullName>
    </recommendedName>
    <alternativeName>
        <fullName evidence="1">Clamp loader gp62 subunit</fullName>
    </alternativeName>
</protein>
<keyword evidence="1" id="KW-1194">Viral DNA replication</keyword>
<evidence type="ECO:0000313" key="3">
    <source>
        <dbReference type="Proteomes" id="UP000226092"/>
    </source>
</evidence>